<dbReference type="Proteomes" id="UP000224915">
    <property type="component" value="Unassembled WGS sequence"/>
</dbReference>
<name>A0A2A9D353_9MICO</name>
<proteinExistence type="predicted"/>
<gene>
    <name evidence="1" type="ORF">ATL40_2759</name>
</gene>
<dbReference type="EMBL" id="PDJD01000001">
    <property type="protein sequence ID" value="PFG21138.1"/>
    <property type="molecule type" value="Genomic_DNA"/>
</dbReference>
<protein>
    <submittedName>
        <fullName evidence="1">Uncharacterized protein</fullName>
    </submittedName>
</protein>
<reference evidence="1 2" key="1">
    <citation type="submission" date="2017-10" db="EMBL/GenBank/DDBJ databases">
        <title>Sequencing the genomes of 1000 actinobacteria strains.</title>
        <authorList>
            <person name="Klenk H.-P."/>
        </authorList>
    </citation>
    <scope>NUCLEOTIDE SEQUENCE [LARGE SCALE GENOMIC DNA]</scope>
    <source>
        <strain evidence="1 2">DSM 21801</strain>
    </source>
</reference>
<keyword evidence="2" id="KW-1185">Reference proteome</keyword>
<sequence length="86" mass="9572">MGQIVEVTQEGSPLVQRGRITRVGVRRMSVALIDQDGHALGSYHYRVTDGREAGARRHFPLRRVRPIGGAFISPALTRDHQTIAVR</sequence>
<organism evidence="1 2">
    <name type="scientific">Serinibacter salmoneus</name>
    <dbReference type="NCBI Taxonomy" id="556530"/>
    <lineage>
        <taxon>Bacteria</taxon>
        <taxon>Bacillati</taxon>
        <taxon>Actinomycetota</taxon>
        <taxon>Actinomycetes</taxon>
        <taxon>Micrococcales</taxon>
        <taxon>Beutenbergiaceae</taxon>
        <taxon>Serinibacter</taxon>
    </lineage>
</organism>
<evidence type="ECO:0000313" key="1">
    <source>
        <dbReference type="EMBL" id="PFG21138.1"/>
    </source>
</evidence>
<evidence type="ECO:0000313" key="2">
    <source>
        <dbReference type="Proteomes" id="UP000224915"/>
    </source>
</evidence>
<dbReference type="AlphaFoldDB" id="A0A2A9D353"/>
<accession>A0A2A9D353</accession>
<comment type="caution">
    <text evidence="1">The sequence shown here is derived from an EMBL/GenBank/DDBJ whole genome shotgun (WGS) entry which is preliminary data.</text>
</comment>